<name>A0A2W4WJ83_9CYAN</name>
<comment type="cofactor">
    <cofactor evidence="1">
        <name>FAD</name>
        <dbReference type="ChEBI" id="CHEBI:57692"/>
    </cofactor>
</comment>
<gene>
    <name evidence="5" type="ORF">DCF19_01335</name>
</gene>
<reference evidence="5 6" key="2">
    <citation type="submission" date="2018-06" db="EMBL/GenBank/DDBJ databases">
        <title>Metagenomic assembly of (sub)arctic Cyanobacteria and their associated microbiome from non-axenic cultures.</title>
        <authorList>
            <person name="Baurain D."/>
        </authorList>
    </citation>
    <scope>NUCLEOTIDE SEQUENCE [LARGE SCALE GENOMIC DNA]</scope>
    <source>
        <strain evidence="5">ULC066bin1</strain>
    </source>
</reference>
<dbReference type="Proteomes" id="UP000249467">
    <property type="component" value="Unassembled WGS sequence"/>
</dbReference>
<dbReference type="Gene3D" id="3.90.660.10">
    <property type="match status" value="1"/>
</dbReference>
<dbReference type="PRINTS" id="PR00757">
    <property type="entry name" value="AMINEOXDASEF"/>
</dbReference>
<evidence type="ECO:0000256" key="2">
    <source>
        <dbReference type="ARBA" id="ARBA00023002"/>
    </source>
</evidence>
<organism evidence="5 6">
    <name type="scientific">Pseudanabaena frigida</name>
    <dbReference type="NCBI Taxonomy" id="945775"/>
    <lineage>
        <taxon>Bacteria</taxon>
        <taxon>Bacillati</taxon>
        <taxon>Cyanobacteriota</taxon>
        <taxon>Cyanophyceae</taxon>
        <taxon>Pseudanabaenales</taxon>
        <taxon>Pseudanabaenaceae</taxon>
        <taxon>Pseudanabaena</taxon>
    </lineage>
</organism>
<dbReference type="InterPro" id="IPR036188">
    <property type="entry name" value="FAD/NAD-bd_sf"/>
</dbReference>
<dbReference type="AlphaFoldDB" id="A0A2W4WJ83"/>
<accession>A0A2W4WJ83</accession>
<dbReference type="InterPro" id="IPR002937">
    <property type="entry name" value="Amino_oxidase"/>
</dbReference>
<dbReference type="PANTHER" id="PTHR10742">
    <property type="entry name" value="FLAVIN MONOAMINE OXIDASE"/>
    <property type="match status" value="1"/>
</dbReference>
<evidence type="ECO:0000313" key="5">
    <source>
        <dbReference type="EMBL" id="PZO45163.1"/>
    </source>
</evidence>
<feature type="domain" description="Amine oxidase" evidence="4">
    <location>
        <begin position="60"/>
        <end position="476"/>
    </location>
</feature>
<evidence type="ECO:0000256" key="3">
    <source>
        <dbReference type="PIRSR" id="PIRSR601613-1"/>
    </source>
</evidence>
<dbReference type="GO" id="GO:0016491">
    <property type="term" value="F:oxidoreductase activity"/>
    <property type="evidence" value="ECO:0007669"/>
    <property type="project" value="UniProtKB-KW"/>
</dbReference>
<dbReference type="PANTHER" id="PTHR10742:SF410">
    <property type="entry name" value="LYSINE-SPECIFIC HISTONE DEMETHYLASE 2"/>
    <property type="match status" value="1"/>
</dbReference>
<proteinExistence type="predicted"/>
<dbReference type="Gene3D" id="3.50.50.60">
    <property type="entry name" value="FAD/NAD(P)-binding domain"/>
    <property type="match status" value="1"/>
</dbReference>
<keyword evidence="2" id="KW-0560">Oxidoreductase</keyword>
<dbReference type="InterPro" id="IPR050281">
    <property type="entry name" value="Flavin_monoamine_oxidase"/>
</dbReference>
<feature type="binding site" evidence="3">
    <location>
        <position position="61"/>
    </location>
    <ligand>
        <name>FAD</name>
        <dbReference type="ChEBI" id="CHEBI:57692"/>
    </ligand>
</feature>
<feature type="binding site" evidence="3">
    <location>
        <position position="258"/>
    </location>
    <ligand>
        <name>FAD</name>
        <dbReference type="ChEBI" id="CHEBI:57692"/>
    </ligand>
</feature>
<dbReference type="EMBL" id="QBML01000001">
    <property type="protein sequence ID" value="PZO45163.1"/>
    <property type="molecule type" value="Genomic_DNA"/>
</dbReference>
<dbReference type="SUPFAM" id="SSF51905">
    <property type="entry name" value="FAD/NAD(P)-binding domain"/>
    <property type="match status" value="1"/>
</dbReference>
<dbReference type="InterPro" id="IPR001613">
    <property type="entry name" value="Flavin_amine_oxidase"/>
</dbReference>
<evidence type="ECO:0000313" key="6">
    <source>
        <dbReference type="Proteomes" id="UP000249467"/>
    </source>
</evidence>
<evidence type="ECO:0000259" key="4">
    <source>
        <dbReference type="Pfam" id="PF01593"/>
    </source>
</evidence>
<protein>
    <submittedName>
        <fullName evidence="5">Monoamine oxidase</fullName>
    </submittedName>
</protein>
<comment type="caution">
    <text evidence="5">The sequence shown here is derived from an EMBL/GenBank/DDBJ whole genome shotgun (WGS) entry which is preliminary data.</text>
</comment>
<sequence length="481" mass="53045">MDKYNRRKFLLQARNVTYAGATAWLCGCDGVFSKQSNLQANQSPNSSEDSQQIIVVGAGISGIAAAKKLQIQGYSVIVLEGRDRIGGRIWTDNSLGTPLDLGAAWIQKVNGNPISSLAKQFAIQTVVSDYDSQWNYQGVNQLISESEEKLVNQAFQSFMDMVAKLKNETPSSQQVTLADIAQQVIQSEKITGTTLNGFRARLASTIESEMGDDLANLGLKGFNEDSEFTGANVVFPQGYTQLVQALSADLDIRTKHLVQQIAYDDSGVQVTTDRGIFRGSRVIVTVPLGVLKRGSIKFLPALPESKLKAMEQLGMGALNKLVLKFPQPFWSSEPHSFAYINSNRDHPISDRYIEFWNWQKYVKQPILVAIVSGRFSRSLSQMSLSEATQNIMSDLQAMFGKDIALPTATLLTQWHNDPFTYGSYSTFSLNGSLQDCDRLAEPIGDRLFFAGEATYGKYLGSVHGAFLSGEREANRIAKIDK</sequence>
<dbReference type="Pfam" id="PF01593">
    <property type="entry name" value="Amino_oxidase"/>
    <property type="match status" value="1"/>
</dbReference>
<evidence type="ECO:0000256" key="1">
    <source>
        <dbReference type="ARBA" id="ARBA00001974"/>
    </source>
</evidence>
<reference evidence="5 6" key="1">
    <citation type="submission" date="2018-04" db="EMBL/GenBank/DDBJ databases">
        <authorList>
            <person name="Go L.Y."/>
            <person name="Mitchell J.A."/>
        </authorList>
    </citation>
    <scope>NUCLEOTIDE SEQUENCE [LARGE SCALE GENOMIC DNA]</scope>
    <source>
        <strain evidence="5">ULC066bin1</strain>
    </source>
</reference>
<dbReference type="SUPFAM" id="SSF54373">
    <property type="entry name" value="FAD-linked reductases, C-terminal domain"/>
    <property type="match status" value="1"/>
</dbReference>
<dbReference type="PROSITE" id="PS51257">
    <property type="entry name" value="PROKAR_LIPOPROTEIN"/>
    <property type="match status" value="1"/>
</dbReference>